<accession>A0A9K3NF06</accession>
<evidence type="ECO:0000313" key="1">
    <source>
        <dbReference type="EMBL" id="KAF5797736.1"/>
    </source>
</evidence>
<dbReference type="Proteomes" id="UP000215914">
    <property type="component" value="Unassembled WGS sequence"/>
</dbReference>
<dbReference type="EMBL" id="MNCJ02000322">
    <property type="protein sequence ID" value="KAF5797736.1"/>
    <property type="molecule type" value="Genomic_DNA"/>
</dbReference>
<dbReference type="AlphaFoldDB" id="A0A9K3NF06"/>
<dbReference type="Gramene" id="mRNA:HanXRQr2_Chr07g0284221">
    <property type="protein sequence ID" value="CDS:HanXRQr2_Chr07g0284221.1"/>
    <property type="gene ID" value="HanXRQr2_Chr07g0284221"/>
</dbReference>
<proteinExistence type="predicted"/>
<name>A0A9K3NF06_HELAN</name>
<reference evidence="1" key="2">
    <citation type="submission" date="2020-06" db="EMBL/GenBank/DDBJ databases">
        <title>Helianthus annuus Genome sequencing and assembly Release 2.</title>
        <authorList>
            <person name="Gouzy J."/>
            <person name="Langlade N."/>
            <person name="Munos S."/>
        </authorList>
    </citation>
    <scope>NUCLEOTIDE SEQUENCE</scope>
    <source>
        <tissue evidence="1">Leaves</tissue>
    </source>
</reference>
<comment type="caution">
    <text evidence="1">The sequence shown here is derived from an EMBL/GenBank/DDBJ whole genome shotgun (WGS) entry which is preliminary data.</text>
</comment>
<gene>
    <name evidence="1" type="ORF">HanXRQr2_Chr07g0284221</name>
</gene>
<evidence type="ECO:0000313" key="2">
    <source>
        <dbReference type="Proteomes" id="UP000215914"/>
    </source>
</evidence>
<sequence length="75" mass="9294">MFNHNLIYTYLARVNLMTRFDSLLLLSIFLWRRNYPNYYSPLKTHDLTTTLVDIVKWRYSHHLTRSTYITQHFHM</sequence>
<reference evidence="1" key="1">
    <citation type="journal article" date="2017" name="Nature">
        <title>The sunflower genome provides insights into oil metabolism, flowering and Asterid evolution.</title>
        <authorList>
            <person name="Badouin H."/>
            <person name="Gouzy J."/>
            <person name="Grassa C.J."/>
            <person name="Murat F."/>
            <person name="Staton S.E."/>
            <person name="Cottret L."/>
            <person name="Lelandais-Briere C."/>
            <person name="Owens G.L."/>
            <person name="Carrere S."/>
            <person name="Mayjonade B."/>
            <person name="Legrand L."/>
            <person name="Gill N."/>
            <person name="Kane N.C."/>
            <person name="Bowers J.E."/>
            <person name="Hubner S."/>
            <person name="Bellec A."/>
            <person name="Berard A."/>
            <person name="Berges H."/>
            <person name="Blanchet N."/>
            <person name="Boniface M.C."/>
            <person name="Brunel D."/>
            <person name="Catrice O."/>
            <person name="Chaidir N."/>
            <person name="Claudel C."/>
            <person name="Donnadieu C."/>
            <person name="Faraut T."/>
            <person name="Fievet G."/>
            <person name="Helmstetter N."/>
            <person name="King M."/>
            <person name="Knapp S.J."/>
            <person name="Lai Z."/>
            <person name="Le Paslier M.C."/>
            <person name="Lippi Y."/>
            <person name="Lorenzon L."/>
            <person name="Mandel J.R."/>
            <person name="Marage G."/>
            <person name="Marchand G."/>
            <person name="Marquand E."/>
            <person name="Bret-Mestries E."/>
            <person name="Morien E."/>
            <person name="Nambeesan S."/>
            <person name="Nguyen T."/>
            <person name="Pegot-Espagnet P."/>
            <person name="Pouilly N."/>
            <person name="Raftis F."/>
            <person name="Sallet E."/>
            <person name="Schiex T."/>
            <person name="Thomas J."/>
            <person name="Vandecasteele C."/>
            <person name="Vares D."/>
            <person name="Vear F."/>
            <person name="Vautrin S."/>
            <person name="Crespi M."/>
            <person name="Mangin B."/>
            <person name="Burke J.M."/>
            <person name="Salse J."/>
            <person name="Munos S."/>
            <person name="Vincourt P."/>
            <person name="Rieseberg L.H."/>
            <person name="Langlade N.B."/>
        </authorList>
    </citation>
    <scope>NUCLEOTIDE SEQUENCE</scope>
    <source>
        <tissue evidence="1">Leaves</tissue>
    </source>
</reference>
<protein>
    <submittedName>
        <fullName evidence="1">Uncharacterized protein</fullName>
    </submittedName>
</protein>
<organism evidence="1 2">
    <name type="scientific">Helianthus annuus</name>
    <name type="common">Common sunflower</name>
    <dbReference type="NCBI Taxonomy" id="4232"/>
    <lineage>
        <taxon>Eukaryota</taxon>
        <taxon>Viridiplantae</taxon>
        <taxon>Streptophyta</taxon>
        <taxon>Embryophyta</taxon>
        <taxon>Tracheophyta</taxon>
        <taxon>Spermatophyta</taxon>
        <taxon>Magnoliopsida</taxon>
        <taxon>eudicotyledons</taxon>
        <taxon>Gunneridae</taxon>
        <taxon>Pentapetalae</taxon>
        <taxon>asterids</taxon>
        <taxon>campanulids</taxon>
        <taxon>Asterales</taxon>
        <taxon>Asteraceae</taxon>
        <taxon>Asteroideae</taxon>
        <taxon>Heliantheae alliance</taxon>
        <taxon>Heliantheae</taxon>
        <taxon>Helianthus</taxon>
    </lineage>
</organism>
<keyword evidence="2" id="KW-1185">Reference proteome</keyword>